<feature type="compositionally biased region" description="Basic and acidic residues" evidence="1">
    <location>
        <begin position="254"/>
        <end position="263"/>
    </location>
</feature>
<dbReference type="AlphaFoldDB" id="A0A0A9VQP8"/>
<evidence type="ECO:0000313" key="2">
    <source>
        <dbReference type="EMBL" id="JAF98751.1"/>
    </source>
</evidence>
<dbReference type="GO" id="GO:0003676">
    <property type="term" value="F:nucleic acid binding"/>
    <property type="evidence" value="ECO:0007669"/>
    <property type="project" value="InterPro"/>
</dbReference>
<gene>
    <name evidence="3" type="primary">mariner\T_8</name>
    <name evidence="2" type="ORF">CM83_65393</name>
    <name evidence="3" type="ORF">g.66435</name>
</gene>
<sequence length="596" mass="65085">MDYRELREVMKFLHCKGLMAKDIYADMLDTLGDSAPSYAMVKKWVTEFRRGRTSTEDLIRSGRPRDVSTYENVDYIRNLIKDDERVTVQDIAKYVGISFGSVHAILSKLLELVKVSGRWVPRRVSNDRRMTRLEFCKEIGAWYRVNPSRLVQQTVIDDAWIYHFERTEIFSQPPGTDAENGDEPPEAGILNKALTGELKRPKIVETSPNDVEPVKDKIRKSDSSNGVNSGEVSDTIEPKLEQKDDLVTSNSGDSEVKPVKIENEPDSTVQDGKVDSTDEKLEAVTKDEVKDEAANSGSSENGSDKVDSTENVNKKVNDGKVTNGASSSVPNILAILGQKPVNGRPAQGAAPSYIPIMGPHGVTLGQLSGNQFASILAGANMTQLATLAGVNPGLLNGANLAQLAGVGNLAQLGILTQGSVGNSNVSLVGQKRPAPDLTPLPKKKQRSGRPSSETSCIFWDSGGVIHVETLESGQKLTGEVYCGMLNRLKEAMDVKRPGALDRGVLLVEDQAPEGAKPPRGLQLLPLPVNSPDLTPSDFHIFPKVKEHLRGRQKTGFVSAIEAYLKAQEDSYFKSALTEMERRCTLCVDLNGDYVEK</sequence>
<dbReference type="Gene3D" id="3.30.420.10">
    <property type="entry name" value="Ribonuclease H-like superfamily/Ribonuclease H"/>
    <property type="match status" value="1"/>
</dbReference>
<feature type="compositionally biased region" description="Basic and acidic residues" evidence="1">
    <location>
        <begin position="272"/>
        <end position="293"/>
    </location>
</feature>
<reference evidence="3" key="3">
    <citation type="journal article" date="2016" name="Gigascience">
        <title>De novo construction of an expanded transcriptome assembly for the western tarnished plant bug, Lygus hesperus.</title>
        <authorList>
            <person name="Tassone E.E."/>
            <person name="Geib S.M."/>
            <person name="Hall B."/>
            <person name="Fabrick J.A."/>
            <person name="Brent C.S."/>
            <person name="Hull J.J."/>
        </authorList>
    </citation>
    <scope>NUCLEOTIDE SEQUENCE</scope>
</reference>
<proteinExistence type="predicted"/>
<accession>A0A0A9VQP8</accession>
<dbReference type="InterPro" id="IPR052709">
    <property type="entry name" value="Transposase-MT_Hybrid"/>
</dbReference>
<name>A0A0A9VQP8_LYGHE</name>
<feature type="region of interest" description="Disordered" evidence="1">
    <location>
        <begin position="200"/>
        <end position="323"/>
    </location>
</feature>
<reference evidence="2" key="1">
    <citation type="journal article" date="2014" name="PLoS ONE">
        <title>Transcriptome-Based Identification of ABC Transporters in the Western Tarnished Plant Bug Lygus hesperus.</title>
        <authorList>
            <person name="Hull J.J."/>
            <person name="Chaney K."/>
            <person name="Geib S.M."/>
            <person name="Fabrick J.A."/>
            <person name="Brent C.S."/>
            <person name="Walsh D."/>
            <person name="Lavine L.C."/>
        </authorList>
    </citation>
    <scope>NUCLEOTIDE SEQUENCE</scope>
</reference>
<dbReference type="InterPro" id="IPR001888">
    <property type="entry name" value="Transposase_1"/>
</dbReference>
<feature type="compositionally biased region" description="Basic and acidic residues" evidence="1">
    <location>
        <begin position="236"/>
        <end position="246"/>
    </location>
</feature>
<dbReference type="InterPro" id="IPR036397">
    <property type="entry name" value="RNaseH_sf"/>
</dbReference>
<dbReference type="PANTHER" id="PTHR46060">
    <property type="entry name" value="MARINER MOS1 TRANSPOSASE-LIKE PROTEIN"/>
    <property type="match status" value="1"/>
</dbReference>
<feature type="compositionally biased region" description="Polar residues" evidence="1">
    <location>
        <begin position="223"/>
        <end position="232"/>
    </location>
</feature>
<dbReference type="EMBL" id="GBHO01044852">
    <property type="protein sequence ID" value="JAF98751.1"/>
    <property type="molecule type" value="Transcribed_RNA"/>
</dbReference>
<organism evidence="2">
    <name type="scientific">Lygus hesperus</name>
    <name type="common">Western plant bug</name>
    <dbReference type="NCBI Taxonomy" id="30085"/>
    <lineage>
        <taxon>Eukaryota</taxon>
        <taxon>Metazoa</taxon>
        <taxon>Ecdysozoa</taxon>
        <taxon>Arthropoda</taxon>
        <taxon>Hexapoda</taxon>
        <taxon>Insecta</taxon>
        <taxon>Pterygota</taxon>
        <taxon>Neoptera</taxon>
        <taxon>Paraneoptera</taxon>
        <taxon>Hemiptera</taxon>
        <taxon>Heteroptera</taxon>
        <taxon>Panheteroptera</taxon>
        <taxon>Cimicomorpha</taxon>
        <taxon>Miridae</taxon>
        <taxon>Mirini</taxon>
        <taxon>Lygus</taxon>
    </lineage>
</organism>
<dbReference type="Pfam" id="PF01359">
    <property type="entry name" value="Transposase_1"/>
    <property type="match status" value="1"/>
</dbReference>
<dbReference type="EMBL" id="GDHC01003114">
    <property type="protein sequence ID" value="JAQ15515.1"/>
    <property type="molecule type" value="Transcribed_RNA"/>
</dbReference>
<feature type="region of interest" description="Disordered" evidence="1">
    <location>
        <begin position="426"/>
        <end position="453"/>
    </location>
</feature>
<feature type="compositionally biased region" description="Basic and acidic residues" evidence="1">
    <location>
        <begin position="302"/>
        <end position="318"/>
    </location>
</feature>
<reference evidence="2" key="2">
    <citation type="submission" date="2014-07" db="EMBL/GenBank/DDBJ databases">
        <authorList>
            <person name="Hull J."/>
        </authorList>
    </citation>
    <scope>NUCLEOTIDE SEQUENCE</scope>
</reference>
<evidence type="ECO:0000256" key="1">
    <source>
        <dbReference type="SAM" id="MobiDB-lite"/>
    </source>
</evidence>
<dbReference type="PANTHER" id="PTHR46060:SF1">
    <property type="entry name" value="MARINER MOS1 TRANSPOSASE-LIKE PROTEIN"/>
    <property type="match status" value="1"/>
</dbReference>
<protein>
    <submittedName>
        <fullName evidence="2">Mariner Mos1 transposase</fullName>
    </submittedName>
</protein>
<feature type="compositionally biased region" description="Basic and acidic residues" evidence="1">
    <location>
        <begin position="212"/>
        <end position="222"/>
    </location>
</feature>
<evidence type="ECO:0000313" key="3">
    <source>
        <dbReference type="EMBL" id="JAQ15515.1"/>
    </source>
</evidence>